<gene>
    <name evidence="2" type="ORF">COA17_12295</name>
</gene>
<dbReference type="SUPFAM" id="SSF53474">
    <property type="entry name" value="alpha/beta-Hydrolases"/>
    <property type="match status" value="1"/>
</dbReference>
<name>A0A2A4HWQ2_9SPHN</name>
<sequence>MSAEAIHQRHVRTPDGLTIALDEGGPANAPTVVLLHGGGQTRHSWSGAMRALIADGYRVLNFDARGHGDSMWSPEGDYLLDHRASDLRAVVGDTHPLALVGASLGGATALHAVAQGLDVDALVLVDITPHPEPAGIERITTFMRQHPDGFATLDEAVDAVASYNPHRPRPRDPGGLRRNLREHPDGRLRWHWDPKIIGTAPAVHHATVRASADRIAADTPFPVMLIRGLSSDIVSDQSVAAFRALLPWAEVANVAGAGHMIAGDRNDAFNAAMLDFLARHLPVHAGHHSASA</sequence>
<dbReference type="PANTHER" id="PTHR43194:SF2">
    <property type="entry name" value="PEROXISOMAL MEMBRANE PROTEIN LPX1"/>
    <property type="match status" value="1"/>
</dbReference>
<dbReference type="Proteomes" id="UP000218784">
    <property type="component" value="Unassembled WGS sequence"/>
</dbReference>
<proteinExistence type="predicted"/>
<dbReference type="GO" id="GO:0016787">
    <property type="term" value="F:hydrolase activity"/>
    <property type="evidence" value="ECO:0007669"/>
    <property type="project" value="UniProtKB-KW"/>
</dbReference>
<reference evidence="2 3" key="1">
    <citation type="submission" date="2017-09" db="EMBL/GenBank/DDBJ databases">
        <title>Sphingomonas ginsenosidimutans KACC 14949, whole genome shotgun sequence.</title>
        <authorList>
            <person name="Feng G."/>
            <person name="Zhu H."/>
        </authorList>
    </citation>
    <scope>NUCLEOTIDE SEQUENCE [LARGE SCALE GENOMIC DNA]</scope>
    <source>
        <strain evidence="2 3">KACC 14949</strain>
    </source>
</reference>
<dbReference type="InterPro" id="IPR050228">
    <property type="entry name" value="Carboxylesterase_BioH"/>
</dbReference>
<dbReference type="Gene3D" id="3.40.50.1820">
    <property type="entry name" value="alpha/beta hydrolase"/>
    <property type="match status" value="1"/>
</dbReference>
<dbReference type="AlphaFoldDB" id="A0A2A4HWQ2"/>
<keyword evidence="2" id="KW-0378">Hydrolase</keyword>
<dbReference type="PANTHER" id="PTHR43194">
    <property type="entry name" value="HYDROLASE ALPHA/BETA FOLD FAMILY"/>
    <property type="match status" value="1"/>
</dbReference>
<dbReference type="InterPro" id="IPR029058">
    <property type="entry name" value="AB_hydrolase_fold"/>
</dbReference>
<feature type="domain" description="AB hydrolase-1" evidence="1">
    <location>
        <begin position="30"/>
        <end position="261"/>
    </location>
</feature>
<accession>A0A2A4HWQ2</accession>
<dbReference type="EMBL" id="NWVD01000005">
    <property type="protein sequence ID" value="PCG08461.1"/>
    <property type="molecule type" value="Genomic_DNA"/>
</dbReference>
<evidence type="ECO:0000313" key="2">
    <source>
        <dbReference type="EMBL" id="PCG08461.1"/>
    </source>
</evidence>
<evidence type="ECO:0000259" key="1">
    <source>
        <dbReference type="Pfam" id="PF00561"/>
    </source>
</evidence>
<comment type="caution">
    <text evidence="2">The sequence shown here is derived from an EMBL/GenBank/DDBJ whole genome shotgun (WGS) entry which is preliminary data.</text>
</comment>
<organism evidence="2 3">
    <name type="scientific">Sphingomonas ginsenosidimutans</name>
    <dbReference type="NCBI Taxonomy" id="862134"/>
    <lineage>
        <taxon>Bacteria</taxon>
        <taxon>Pseudomonadati</taxon>
        <taxon>Pseudomonadota</taxon>
        <taxon>Alphaproteobacteria</taxon>
        <taxon>Sphingomonadales</taxon>
        <taxon>Sphingomonadaceae</taxon>
        <taxon>Sphingomonas</taxon>
    </lineage>
</organism>
<dbReference type="InterPro" id="IPR000073">
    <property type="entry name" value="AB_hydrolase_1"/>
</dbReference>
<dbReference type="Pfam" id="PF00561">
    <property type="entry name" value="Abhydrolase_1"/>
    <property type="match status" value="1"/>
</dbReference>
<keyword evidence="3" id="KW-1185">Reference proteome</keyword>
<protein>
    <submittedName>
        <fullName evidence="2">Alpha/beta hydrolase</fullName>
    </submittedName>
</protein>
<evidence type="ECO:0000313" key="3">
    <source>
        <dbReference type="Proteomes" id="UP000218784"/>
    </source>
</evidence>